<evidence type="ECO:0000313" key="1">
    <source>
        <dbReference type="EMBL" id="EWS75605.1"/>
    </source>
</evidence>
<dbReference type="InterPro" id="IPR032675">
    <property type="entry name" value="LRR_dom_sf"/>
</dbReference>
<dbReference type="GeneID" id="24442123"/>
<keyword evidence="2" id="KW-1185">Reference proteome</keyword>
<gene>
    <name evidence="1" type="ORF">TTHERM_001302818</name>
</gene>
<dbReference type="InParanoid" id="W7X8A4"/>
<dbReference type="Proteomes" id="UP000009168">
    <property type="component" value="Unassembled WGS sequence"/>
</dbReference>
<keyword evidence="1" id="KW-0812">Transmembrane</keyword>
<reference evidence="2" key="1">
    <citation type="journal article" date="2006" name="PLoS Biol.">
        <title>Macronuclear genome sequence of the ciliate Tetrahymena thermophila, a model eukaryote.</title>
        <authorList>
            <person name="Eisen J.A."/>
            <person name="Coyne R.S."/>
            <person name="Wu M."/>
            <person name="Wu D."/>
            <person name="Thiagarajan M."/>
            <person name="Wortman J.R."/>
            <person name="Badger J.H."/>
            <person name="Ren Q."/>
            <person name="Amedeo P."/>
            <person name="Jones K.M."/>
            <person name="Tallon L.J."/>
            <person name="Delcher A.L."/>
            <person name="Salzberg S.L."/>
            <person name="Silva J.C."/>
            <person name="Haas B.J."/>
            <person name="Majoros W.H."/>
            <person name="Farzad M."/>
            <person name="Carlton J.M."/>
            <person name="Smith R.K. Jr."/>
            <person name="Garg J."/>
            <person name="Pearlman R.E."/>
            <person name="Karrer K.M."/>
            <person name="Sun L."/>
            <person name="Manning G."/>
            <person name="Elde N.C."/>
            <person name="Turkewitz A.P."/>
            <person name="Asai D.J."/>
            <person name="Wilkes D.E."/>
            <person name="Wang Y."/>
            <person name="Cai H."/>
            <person name="Collins K."/>
            <person name="Stewart B.A."/>
            <person name="Lee S.R."/>
            <person name="Wilamowska K."/>
            <person name="Weinberg Z."/>
            <person name="Ruzzo W.L."/>
            <person name="Wloga D."/>
            <person name="Gaertig J."/>
            <person name="Frankel J."/>
            <person name="Tsao C.-C."/>
            <person name="Gorovsky M.A."/>
            <person name="Keeling P.J."/>
            <person name="Waller R.F."/>
            <person name="Patron N.J."/>
            <person name="Cherry J.M."/>
            <person name="Stover N.A."/>
            <person name="Krieger C.J."/>
            <person name="del Toro C."/>
            <person name="Ryder H.F."/>
            <person name="Williamson S.C."/>
            <person name="Barbeau R.A."/>
            <person name="Hamilton E.P."/>
            <person name="Orias E."/>
        </authorList>
    </citation>
    <scope>NUCLEOTIDE SEQUENCE [LARGE SCALE GENOMIC DNA]</scope>
    <source>
        <strain evidence="2">SB210</strain>
    </source>
</reference>
<dbReference type="Gene3D" id="3.80.10.10">
    <property type="entry name" value="Ribonuclease Inhibitor"/>
    <property type="match status" value="1"/>
</dbReference>
<dbReference type="EMBL" id="GG662782">
    <property type="protein sequence ID" value="EWS75605.1"/>
    <property type="molecule type" value="Genomic_DNA"/>
</dbReference>
<dbReference type="AlphaFoldDB" id="W7X8A4"/>
<protein>
    <submittedName>
        <fullName evidence="1">Transmembrane protein, putative</fullName>
    </submittedName>
</protein>
<sequence length="253" mass="29461">MKLKSIDFQYIRQNQLNFHIRQLFNILEKNKQMIQKEQHFYNLERFKNSSLKSHQVLHIDLSGDKKIDDDNNNIVTQKYIIRFYEFVHTFKQIFGKTKNKNTKIDNEGASVLSTALAKCTNLSNLTLNLESNQIGDKGISDLGYGLANCINLSNLTINLFKNNVGAVGASGLGSDLGKCSNLSNLTLNLSIRTYKQPYIINNLFNNKFFHLYLMIISHLYYLQYMQFQQYFNQSSDYHLFYDATLIFQFLNQL</sequence>
<proteinExistence type="predicted"/>
<evidence type="ECO:0000313" key="2">
    <source>
        <dbReference type="Proteomes" id="UP000009168"/>
    </source>
</evidence>
<accession>W7X8A4</accession>
<dbReference type="KEGG" id="tet:TTHERM_001302818"/>
<name>W7X8A4_TETTS</name>
<organism evidence="1 2">
    <name type="scientific">Tetrahymena thermophila (strain SB210)</name>
    <dbReference type="NCBI Taxonomy" id="312017"/>
    <lineage>
        <taxon>Eukaryota</taxon>
        <taxon>Sar</taxon>
        <taxon>Alveolata</taxon>
        <taxon>Ciliophora</taxon>
        <taxon>Intramacronucleata</taxon>
        <taxon>Oligohymenophorea</taxon>
        <taxon>Hymenostomatida</taxon>
        <taxon>Tetrahymenina</taxon>
        <taxon>Tetrahymenidae</taxon>
        <taxon>Tetrahymena</taxon>
    </lineage>
</organism>
<dbReference type="RefSeq" id="XP_012651858.1">
    <property type="nucleotide sequence ID" value="XM_012796404.1"/>
</dbReference>
<dbReference type="SUPFAM" id="SSF52047">
    <property type="entry name" value="RNI-like"/>
    <property type="match status" value="1"/>
</dbReference>
<keyword evidence="1" id="KW-0472">Membrane</keyword>